<dbReference type="OrthoDB" id="9760715at2"/>
<dbReference type="RefSeq" id="WP_136641604.1">
    <property type="nucleotide sequence ID" value="NZ_QYRT01000010.1"/>
</dbReference>
<keyword evidence="2" id="KW-0862">Zinc</keyword>
<evidence type="ECO:0000259" key="6">
    <source>
        <dbReference type="PROSITE" id="PS51194"/>
    </source>
</evidence>
<dbReference type="InterPro" id="IPR038718">
    <property type="entry name" value="SNF2-like_sf"/>
</dbReference>
<sequence>MSSSAFPLVDAADIARLVGRPSFDRARPYARGSAVANLVWNAETRTLTAAVQGSEGAPYRCSVTLDESNSVYWVPVSSSCSCPVRFDCKHVAAALLASNAAHVRRPVGDHGYAWVAPGDLGAPGIPGGLDASGTPATGGMRTPDADAERGTEWLPGRAPRELGEWYSPASEAPAPAAAEAQGWRQRVGALSQPGASSAAAKLVAPARGGQRSTTAMGLQFEVREFVPRSREQWRGPTTKAAREPKATDDPLERAPRRLGVRPVVRSAAGSYIKASVSWGSFTHQVNRLNLNPEHHRWFAQFAAVQRATRELYTGQENDWLYLDDFSSPLLWGLLDEAAQLGIPLLGTKKASVVKVGAGATVRLDASRAGQETAGPGVAERGDLVLSASVVVDTAVRPASSSGAIGDHGVYTYDLARSSIVLAPTVTAAVEPTSERAHAVAPEARADETIAPGAEGVPAVRTRLGEEERALLGHVADVVVPADEVGEFFETFYPRLRRAVTLVSSDETVEFPEIAPPVLVLTARFRAKNVLSLDWSWQYGSGEHTQQLPLYASTEDADADADGGGDGDERDTAAERHTLGAVLRALEFANDAAAEIGARSEAFEPVDPARPLNASLVLQGFDAAVFTEKTLPILEHLDAVQVDIVGKRPDYRELTGDPELTITTVESDKRDWFDLGIIVNVGGYRVPFGPLFKALSKGETKLLMVDKTYLTLDHPSFDRLRELLAEASALAEWDTGVRISRYQASLWSEFEDLAEETVQAVAWREAVSGLNTVTSIRPTPLPATVDASLRPYQLEGFHWLAFLYEHGLGGILGDDMGLGKTLQTLALVAHARGAAPGGTPPFLVVAPTSVVSNWLAEAARFTPSLVVSGVTTTQAKGKRTVAQIADGADIVVTSYALFRLDFAAYSAVGWSGLILDEAQFVKNHTSKLHECATALDAPFKLAITGTPLENNLMELWSLFDIVAPGLFASAPRFQEAYVRPIEKALDPTLLPKLRRRIRPLLMRRTKELVAPELPAKQEQTLQVALLPAHQALYDTFFQRERQKLLGLIDDLDRNRFIVFRSLTLLRMLSLDASLIDEKYADVPSSKLNALFEQLDDVVAEGHRALVFSQFTSFLGKAATRLTEAGIEFEYLDGSTRRRPEVIARFKSGTAPVFLISLKAGGFGLNLTEADYVFMLDPWWNPATENQAIDRTHRIGQTKSVNVYRLVATGTIEEKVMALKEQKAKLFDAVMDDDAVFSTALTADDIRGLLDV</sequence>
<feature type="region of interest" description="Disordered" evidence="3">
    <location>
        <begin position="229"/>
        <end position="250"/>
    </location>
</feature>
<dbReference type="Pfam" id="PF00271">
    <property type="entry name" value="Helicase_C"/>
    <property type="match status" value="1"/>
</dbReference>
<evidence type="ECO:0000313" key="8">
    <source>
        <dbReference type="Proteomes" id="UP000306192"/>
    </source>
</evidence>
<accession>A0A4T2C0K1</accession>
<feature type="compositionally biased region" description="Low complexity" evidence="3">
    <location>
        <begin position="169"/>
        <end position="180"/>
    </location>
</feature>
<feature type="domain" description="Helicase C-terminal" evidence="6">
    <location>
        <begin position="1089"/>
        <end position="1240"/>
    </location>
</feature>
<dbReference type="AlphaFoldDB" id="A0A4T2C0K1"/>
<dbReference type="PROSITE" id="PS51194">
    <property type="entry name" value="HELICASE_CTER"/>
    <property type="match status" value="1"/>
</dbReference>
<dbReference type="InterPro" id="IPR000330">
    <property type="entry name" value="SNF2_N"/>
</dbReference>
<dbReference type="CDD" id="cd18012">
    <property type="entry name" value="DEXQc_arch_SWI2_SNF2"/>
    <property type="match status" value="1"/>
</dbReference>
<dbReference type="Proteomes" id="UP000306192">
    <property type="component" value="Unassembled WGS sequence"/>
</dbReference>
<gene>
    <name evidence="7" type="ORF">D4765_07145</name>
</gene>
<proteinExistence type="predicted"/>
<dbReference type="InterPro" id="IPR001650">
    <property type="entry name" value="Helicase_C-like"/>
</dbReference>
<dbReference type="GO" id="GO:0005524">
    <property type="term" value="F:ATP binding"/>
    <property type="evidence" value="ECO:0007669"/>
    <property type="project" value="InterPro"/>
</dbReference>
<evidence type="ECO:0008006" key="9">
    <source>
        <dbReference type="Google" id="ProtNLM"/>
    </source>
</evidence>
<dbReference type="Gene3D" id="3.40.50.10810">
    <property type="entry name" value="Tandem AAA-ATPase domain"/>
    <property type="match status" value="1"/>
</dbReference>
<dbReference type="Gene3D" id="3.40.50.300">
    <property type="entry name" value="P-loop containing nucleotide triphosphate hydrolases"/>
    <property type="match status" value="1"/>
</dbReference>
<evidence type="ECO:0000256" key="3">
    <source>
        <dbReference type="SAM" id="MobiDB-lite"/>
    </source>
</evidence>
<dbReference type="InterPro" id="IPR049730">
    <property type="entry name" value="SNF2/RAD54-like_C"/>
</dbReference>
<feature type="region of interest" description="Disordered" evidence="3">
    <location>
        <begin position="169"/>
        <end position="190"/>
    </location>
</feature>
<feature type="domain" description="SWIM-type" evidence="4">
    <location>
        <begin position="72"/>
        <end position="99"/>
    </location>
</feature>
<feature type="compositionally biased region" description="Basic and acidic residues" evidence="3">
    <location>
        <begin position="240"/>
        <end position="250"/>
    </location>
</feature>
<feature type="domain" description="Helicase ATP-binding" evidence="5">
    <location>
        <begin position="800"/>
        <end position="964"/>
    </location>
</feature>
<name>A0A4T2C0K1_9MICO</name>
<keyword evidence="2" id="KW-0479">Metal-binding</keyword>
<dbReference type="InterPro" id="IPR014001">
    <property type="entry name" value="Helicase_ATP-bd"/>
</dbReference>
<dbReference type="CDD" id="cd18793">
    <property type="entry name" value="SF2_C_SNF"/>
    <property type="match status" value="1"/>
</dbReference>
<reference evidence="7 8" key="1">
    <citation type="journal article" date="2019" name="Microorganisms">
        <title>Systematic Affiliation and Genome Analysis of Subtercola vilae DB165(T) with Particular Emphasis on Cold Adaptation of an Isolate from a High-Altitude Cold Volcano Lake.</title>
        <authorList>
            <person name="Villalobos A.S."/>
            <person name="Wiese J."/>
            <person name="Imhoff J.F."/>
            <person name="Dorador C."/>
            <person name="Keller A."/>
            <person name="Hentschel U."/>
        </authorList>
    </citation>
    <scope>NUCLEOTIDE SEQUENCE [LARGE SCALE GENOMIC DNA]</scope>
    <source>
        <strain evidence="7 8">DB165</strain>
    </source>
</reference>
<evidence type="ECO:0000313" key="7">
    <source>
        <dbReference type="EMBL" id="TIH37783.1"/>
    </source>
</evidence>
<dbReference type="InterPro" id="IPR027417">
    <property type="entry name" value="P-loop_NTPase"/>
</dbReference>
<dbReference type="SUPFAM" id="SSF52540">
    <property type="entry name" value="P-loop containing nucleoside triphosphate hydrolases"/>
    <property type="match status" value="2"/>
</dbReference>
<evidence type="ECO:0000259" key="4">
    <source>
        <dbReference type="PROSITE" id="PS50966"/>
    </source>
</evidence>
<dbReference type="InterPro" id="IPR007527">
    <property type="entry name" value="Znf_SWIM"/>
</dbReference>
<dbReference type="Pfam" id="PF00176">
    <property type="entry name" value="SNF2-rel_dom"/>
    <property type="match status" value="1"/>
</dbReference>
<dbReference type="GO" id="GO:0016787">
    <property type="term" value="F:hydrolase activity"/>
    <property type="evidence" value="ECO:0007669"/>
    <property type="project" value="UniProtKB-KW"/>
</dbReference>
<dbReference type="SMART" id="SM00487">
    <property type="entry name" value="DEXDc"/>
    <property type="match status" value="1"/>
</dbReference>
<evidence type="ECO:0000259" key="5">
    <source>
        <dbReference type="PROSITE" id="PS51192"/>
    </source>
</evidence>
<dbReference type="PROSITE" id="PS51192">
    <property type="entry name" value="HELICASE_ATP_BIND_1"/>
    <property type="match status" value="1"/>
</dbReference>
<comment type="caution">
    <text evidence="7">The sequence shown here is derived from an EMBL/GenBank/DDBJ whole genome shotgun (WGS) entry which is preliminary data.</text>
</comment>
<organism evidence="7 8">
    <name type="scientific">Subtercola vilae</name>
    <dbReference type="NCBI Taxonomy" id="2056433"/>
    <lineage>
        <taxon>Bacteria</taxon>
        <taxon>Bacillati</taxon>
        <taxon>Actinomycetota</taxon>
        <taxon>Actinomycetes</taxon>
        <taxon>Micrococcales</taxon>
        <taxon>Microbacteriaceae</taxon>
        <taxon>Subtercola</taxon>
    </lineage>
</organism>
<protein>
    <recommendedName>
        <fullName evidence="9">DEAD/DEAH box helicase</fullName>
    </recommendedName>
</protein>
<dbReference type="GO" id="GO:0008270">
    <property type="term" value="F:zinc ion binding"/>
    <property type="evidence" value="ECO:0007669"/>
    <property type="project" value="UniProtKB-KW"/>
</dbReference>
<dbReference type="SMART" id="SM00490">
    <property type="entry name" value="HELICc"/>
    <property type="match status" value="1"/>
</dbReference>
<keyword evidence="2" id="KW-0863">Zinc-finger</keyword>
<evidence type="ECO:0000256" key="2">
    <source>
        <dbReference type="PROSITE-ProRule" id="PRU00325"/>
    </source>
</evidence>
<dbReference type="EMBL" id="QYRT01000010">
    <property type="protein sequence ID" value="TIH37783.1"/>
    <property type="molecule type" value="Genomic_DNA"/>
</dbReference>
<keyword evidence="8" id="KW-1185">Reference proteome</keyword>
<dbReference type="PANTHER" id="PTHR10799">
    <property type="entry name" value="SNF2/RAD54 HELICASE FAMILY"/>
    <property type="match status" value="1"/>
</dbReference>
<dbReference type="Pfam" id="PF04434">
    <property type="entry name" value="SWIM"/>
    <property type="match status" value="1"/>
</dbReference>
<dbReference type="PROSITE" id="PS50966">
    <property type="entry name" value="ZF_SWIM"/>
    <property type="match status" value="1"/>
</dbReference>
<evidence type="ECO:0000256" key="1">
    <source>
        <dbReference type="ARBA" id="ARBA00022801"/>
    </source>
</evidence>
<keyword evidence="1" id="KW-0378">Hydrolase</keyword>